<organism evidence="2">
    <name type="scientific">Listeria monocytogenes</name>
    <dbReference type="NCBI Taxonomy" id="1639"/>
    <lineage>
        <taxon>Bacteria</taxon>
        <taxon>Bacillati</taxon>
        <taxon>Bacillota</taxon>
        <taxon>Bacilli</taxon>
        <taxon>Bacillales</taxon>
        <taxon>Listeriaceae</taxon>
        <taxon>Listeria</taxon>
    </lineage>
</organism>
<comment type="caution">
    <text evidence="2">The sequence shown here is derived from an EMBL/GenBank/DDBJ whole genome shotgun (WGS) entry which is preliminary data.</text>
</comment>
<feature type="compositionally biased region" description="Basic and acidic residues" evidence="1">
    <location>
        <begin position="72"/>
        <end position="81"/>
    </location>
</feature>
<protein>
    <submittedName>
        <fullName evidence="2">Uncharacterized protein</fullName>
    </submittedName>
</protein>
<evidence type="ECO:0000313" key="2">
    <source>
        <dbReference type="EMBL" id="HAA9722883.1"/>
    </source>
</evidence>
<feature type="region of interest" description="Disordered" evidence="1">
    <location>
        <begin position="63"/>
        <end position="88"/>
    </location>
</feature>
<gene>
    <name evidence="2" type="ORF">GIH49_12135</name>
</gene>
<dbReference type="EMBL" id="DAAEZQ010000007">
    <property type="protein sequence ID" value="HAA9722883.1"/>
    <property type="molecule type" value="Genomic_DNA"/>
</dbReference>
<reference evidence="2" key="2">
    <citation type="submission" date="2019-11" db="EMBL/GenBank/DDBJ databases">
        <authorList>
            <consortium name="NCBI Pathogen Detection Project"/>
        </authorList>
    </citation>
    <scope>NUCLEOTIDE SEQUENCE</scope>
    <source>
        <strain evidence="2">HPB3501</strain>
    </source>
</reference>
<accession>A0A6X4QPG1</accession>
<dbReference type="Proteomes" id="UP000844471">
    <property type="component" value="Unassembled WGS sequence"/>
</dbReference>
<name>A0A6X4QPG1_LISMN</name>
<dbReference type="AlphaFoldDB" id="A0A6X4QPG1"/>
<proteinExistence type="predicted"/>
<evidence type="ECO:0000256" key="1">
    <source>
        <dbReference type="SAM" id="MobiDB-lite"/>
    </source>
</evidence>
<sequence length="88" mass="10281">MSNCHGIYKKSFINVNTKISKHKKYSEHNVYKVFLFSYSLKYKKAMTISNVIVKTAITLNKNSSMSAPPHSHCKENKRRQDNTTYYSK</sequence>
<reference evidence="2" key="1">
    <citation type="journal article" date="2018" name="Genome Biol.">
        <title>SKESA: strategic k-mer extension for scrupulous assemblies.</title>
        <authorList>
            <person name="Souvorov A."/>
            <person name="Agarwala R."/>
            <person name="Lipman D.J."/>
        </authorList>
    </citation>
    <scope>NUCLEOTIDE SEQUENCE [LARGE SCALE GENOMIC DNA]</scope>
    <source>
        <strain evidence="2">HPB3501</strain>
    </source>
</reference>